<evidence type="ECO:0000313" key="2">
    <source>
        <dbReference type="EMBL" id="MDU0112261.1"/>
    </source>
</evidence>
<gene>
    <name evidence="2" type="ORF">RT723_04455</name>
</gene>
<dbReference type="Proteomes" id="UP001257914">
    <property type="component" value="Unassembled WGS sequence"/>
</dbReference>
<proteinExistence type="predicted"/>
<organism evidence="2 3">
    <name type="scientific">Psychrosphaera aquimarina</name>
    <dbReference type="NCBI Taxonomy" id="2044854"/>
    <lineage>
        <taxon>Bacteria</taxon>
        <taxon>Pseudomonadati</taxon>
        <taxon>Pseudomonadota</taxon>
        <taxon>Gammaproteobacteria</taxon>
        <taxon>Alteromonadales</taxon>
        <taxon>Pseudoalteromonadaceae</taxon>
        <taxon>Psychrosphaera</taxon>
    </lineage>
</organism>
<name>A0ABU3QXU5_9GAMM</name>
<sequence>MNKIITAIIFSIFISSLAGCTTNYSSATQVEDSGYILLKGNFSNTVLHIDDTSTTIDETIARFKLNGHLVSKFPVSVGTHSVKVERNGITLINKKVLLSNAQTVELIIP</sequence>
<evidence type="ECO:0000313" key="3">
    <source>
        <dbReference type="Proteomes" id="UP001257914"/>
    </source>
</evidence>
<reference evidence="2 3" key="1">
    <citation type="submission" date="2023-10" db="EMBL/GenBank/DDBJ databases">
        <title>Psychrosphaera aquimaarina strain SW33 isolated from seawater.</title>
        <authorList>
            <person name="Bayburt H."/>
            <person name="Kim J.M."/>
            <person name="Choi B.J."/>
            <person name="Jeon C.O."/>
        </authorList>
    </citation>
    <scope>NUCLEOTIDE SEQUENCE [LARGE SCALE GENOMIC DNA]</scope>
    <source>
        <strain evidence="2 3">KCTC 52743</strain>
    </source>
</reference>
<accession>A0ABU3QXU5</accession>
<keyword evidence="3" id="KW-1185">Reference proteome</keyword>
<dbReference type="EMBL" id="JAWCUA010000003">
    <property type="protein sequence ID" value="MDU0112261.1"/>
    <property type="molecule type" value="Genomic_DNA"/>
</dbReference>
<feature type="chain" id="PRO_5046904851" description="Lipoprotein" evidence="1">
    <location>
        <begin position="19"/>
        <end position="109"/>
    </location>
</feature>
<dbReference type="PROSITE" id="PS51257">
    <property type="entry name" value="PROKAR_LIPOPROTEIN"/>
    <property type="match status" value="1"/>
</dbReference>
<dbReference type="RefSeq" id="WP_216055372.1">
    <property type="nucleotide sequence ID" value="NZ_JAWCUA010000003.1"/>
</dbReference>
<feature type="signal peptide" evidence="1">
    <location>
        <begin position="1"/>
        <end position="18"/>
    </location>
</feature>
<evidence type="ECO:0000256" key="1">
    <source>
        <dbReference type="SAM" id="SignalP"/>
    </source>
</evidence>
<evidence type="ECO:0008006" key="4">
    <source>
        <dbReference type="Google" id="ProtNLM"/>
    </source>
</evidence>
<protein>
    <recommendedName>
        <fullName evidence="4">Lipoprotein</fullName>
    </recommendedName>
</protein>
<comment type="caution">
    <text evidence="2">The sequence shown here is derived from an EMBL/GenBank/DDBJ whole genome shotgun (WGS) entry which is preliminary data.</text>
</comment>
<keyword evidence="1" id="KW-0732">Signal</keyword>